<gene>
    <name evidence="7" type="ORF">E2562_023709</name>
</gene>
<accession>A0A6G1BNJ6</accession>
<dbReference type="Proteomes" id="UP000479710">
    <property type="component" value="Unassembled WGS sequence"/>
</dbReference>
<sequence length="310" mass="34788">MLSAASNPSSASVNEHPLKRNSDDVGWEYGILVDPNDLNVIKCKLCPHIVRAGIYRLKLHIAGKKGQVRSCPNATKEDKEKCLKAIEDSRKVKRARLEKQKEVVDDVCIDVPSDHEDNPELAEIGSSIPRAVGLPFNSINCEEFDQMLEAAGHFGPCAKKPYQHELREKLLHEQVEDTKKMLKAKEQIEVAVGTVDKTGNFYNDPSIFEVEEVMDGFIAAIETFYHDDESSDVEPVTGLTWKIIAETCGADEVTQLRRSARLAQSREIEEDVYSESEEEAIDDEDIEFESDQDEVVTTGYDQEGEEDIDV</sequence>
<reference evidence="7 8" key="1">
    <citation type="submission" date="2019-11" db="EMBL/GenBank/DDBJ databases">
        <title>Whole genome sequence of Oryza granulata.</title>
        <authorList>
            <person name="Li W."/>
        </authorList>
    </citation>
    <scope>NUCLEOTIDE SEQUENCE [LARGE SCALE GENOMIC DNA]</scope>
    <source>
        <strain evidence="8">cv. Menghai</strain>
        <tissue evidence="7">Leaf</tissue>
    </source>
</reference>
<dbReference type="GO" id="GO:0003677">
    <property type="term" value="F:DNA binding"/>
    <property type="evidence" value="ECO:0007669"/>
    <property type="project" value="InterPro"/>
</dbReference>
<name>A0A6G1BNJ6_9ORYZ</name>
<dbReference type="PANTHER" id="PTHR46951:SF2">
    <property type="entry name" value="BED-TYPE DOMAIN-CONTAINING PROTEIN"/>
    <property type="match status" value="1"/>
</dbReference>
<dbReference type="GO" id="GO:0008270">
    <property type="term" value="F:zinc ion binding"/>
    <property type="evidence" value="ECO:0007669"/>
    <property type="project" value="UniProtKB-KW"/>
</dbReference>
<dbReference type="OrthoDB" id="690256at2759"/>
<dbReference type="PANTHER" id="PTHR46951">
    <property type="entry name" value="BED-TYPE DOMAIN-CONTAINING PROTEIN"/>
    <property type="match status" value="1"/>
</dbReference>
<feature type="region of interest" description="Disordered" evidence="5">
    <location>
        <begin position="264"/>
        <end position="310"/>
    </location>
</feature>
<protein>
    <recommendedName>
        <fullName evidence="6">BED-type domain-containing protein</fullName>
    </recommendedName>
</protein>
<evidence type="ECO:0000256" key="3">
    <source>
        <dbReference type="ARBA" id="ARBA00022833"/>
    </source>
</evidence>
<keyword evidence="1" id="KW-0479">Metal-binding</keyword>
<dbReference type="AlphaFoldDB" id="A0A6G1BNJ6"/>
<keyword evidence="3" id="KW-0862">Zinc</keyword>
<evidence type="ECO:0000256" key="5">
    <source>
        <dbReference type="SAM" id="MobiDB-lite"/>
    </source>
</evidence>
<feature type="compositionally biased region" description="Acidic residues" evidence="5">
    <location>
        <begin position="268"/>
        <end position="294"/>
    </location>
</feature>
<evidence type="ECO:0000256" key="2">
    <source>
        <dbReference type="ARBA" id="ARBA00022771"/>
    </source>
</evidence>
<organism evidence="7 8">
    <name type="scientific">Oryza meyeriana var. granulata</name>
    <dbReference type="NCBI Taxonomy" id="110450"/>
    <lineage>
        <taxon>Eukaryota</taxon>
        <taxon>Viridiplantae</taxon>
        <taxon>Streptophyta</taxon>
        <taxon>Embryophyta</taxon>
        <taxon>Tracheophyta</taxon>
        <taxon>Spermatophyta</taxon>
        <taxon>Magnoliopsida</taxon>
        <taxon>Liliopsida</taxon>
        <taxon>Poales</taxon>
        <taxon>Poaceae</taxon>
        <taxon>BOP clade</taxon>
        <taxon>Oryzoideae</taxon>
        <taxon>Oryzeae</taxon>
        <taxon>Oryzinae</taxon>
        <taxon>Oryza</taxon>
        <taxon>Oryza meyeriana</taxon>
    </lineage>
</organism>
<dbReference type="PROSITE" id="PS50808">
    <property type="entry name" value="ZF_BED"/>
    <property type="match status" value="1"/>
</dbReference>
<proteinExistence type="predicted"/>
<evidence type="ECO:0000259" key="6">
    <source>
        <dbReference type="PROSITE" id="PS50808"/>
    </source>
</evidence>
<dbReference type="InterPro" id="IPR003656">
    <property type="entry name" value="Znf_BED"/>
</dbReference>
<evidence type="ECO:0000256" key="4">
    <source>
        <dbReference type="PROSITE-ProRule" id="PRU00027"/>
    </source>
</evidence>
<feature type="domain" description="BED-type" evidence="6">
    <location>
        <begin position="21"/>
        <end position="78"/>
    </location>
</feature>
<evidence type="ECO:0000313" key="8">
    <source>
        <dbReference type="Proteomes" id="UP000479710"/>
    </source>
</evidence>
<dbReference type="EMBL" id="SPHZ02000012">
    <property type="protein sequence ID" value="KAF0889422.1"/>
    <property type="molecule type" value="Genomic_DNA"/>
</dbReference>
<keyword evidence="2 4" id="KW-0863">Zinc-finger</keyword>
<evidence type="ECO:0000256" key="1">
    <source>
        <dbReference type="ARBA" id="ARBA00022723"/>
    </source>
</evidence>
<comment type="caution">
    <text evidence="7">The sequence shown here is derived from an EMBL/GenBank/DDBJ whole genome shotgun (WGS) entry which is preliminary data.</text>
</comment>
<keyword evidence="8" id="KW-1185">Reference proteome</keyword>
<evidence type="ECO:0000313" key="7">
    <source>
        <dbReference type="EMBL" id="KAF0889422.1"/>
    </source>
</evidence>